<dbReference type="AlphaFoldDB" id="A0A1C7AFL1"/>
<reference evidence="1 2" key="1">
    <citation type="submission" date="2015-08" db="EMBL/GenBank/DDBJ databases">
        <title>Complete genome sequence of Sulfurifustis variabilis.</title>
        <authorList>
            <person name="Miura A."/>
            <person name="Kojima H."/>
            <person name="Fukui M."/>
        </authorList>
    </citation>
    <scope>NUCLEOTIDE SEQUENCE [LARGE SCALE GENOMIC DNA]</scope>
    <source>
        <strain evidence="2">skN76</strain>
    </source>
</reference>
<proteinExistence type="predicted"/>
<dbReference type="KEGG" id="sva:SVA_3600"/>
<sequence>MRSHDFLCNSHGVQMIRDDIEKEGVNHVVIAACSRCAKTDAFGFDGIALSRAASIGSEQKARASGLSAFRGPPFLLRVRPLAAPRAPRPEWLRVRLPQLRQRDRRTAS</sequence>
<keyword evidence="2" id="KW-1185">Reference proteome</keyword>
<evidence type="ECO:0000313" key="1">
    <source>
        <dbReference type="EMBL" id="BAU50136.1"/>
    </source>
</evidence>
<protein>
    <submittedName>
        <fullName evidence="1">Uncharacterized protein</fullName>
    </submittedName>
</protein>
<name>A0A1C7AFL1_9GAMM</name>
<organism evidence="1 2">
    <name type="scientific">Sulfurifustis variabilis</name>
    <dbReference type="NCBI Taxonomy" id="1675686"/>
    <lineage>
        <taxon>Bacteria</taxon>
        <taxon>Pseudomonadati</taxon>
        <taxon>Pseudomonadota</taxon>
        <taxon>Gammaproteobacteria</taxon>
        <taxon>Acidiferrobacterales</taxon>
        <taxon>Acidiferrobacteraceae</taxon>
        <taxon>Sulfurifustis</taxon>
    </lineage>
</organism>
<gene>
    <name evidence="1" type="ORF">SVA_3600</name>
</gene>
<dbReference type="Proteomes" id="UP000218899">
    <property type="component" value="Chromosome"/>
</dbReference>
<evidence type="ECO:0000313" key="2">
    <source>
        <dbReference type="Proteomes" id="UP000218899"/>
    </source>
</evidence>
<dbReference type="EMBL" id="AP014936">
    <property type="protein sequence ID" value="BAU50136.1"/>
    <property type="molecule type" value="Genomic_DNA"/>
</dbReference>
<accession>A0A1C7AFL1</accession>